<dbReference type="KEGG" id="mbd:MEBOL_005397"/>
<dbReference type="Proteomes" id="UP000217289">
    <property type="component" value="Chromosome"/>
</dbReference>
<dbReference type="EMBL" id="CP022163">
    <property type="protein sequence ID" value="ATB31925.1"/>
    <property type="molecule type" value="Genomic_DNA"/>
</dbReference>
<proteinExistence type="predicted"/>
<dbReference type="InterPro" id="IPR014867">
    <property type="entry name" value="Spore_coat_CotH_CotH2/3/7"/>
</dbReference>
<dbReference type="PANTHER" id="PTHR40050">
    <property type="entry name" value="INNER SPORE COAT PROTEIN H"/>
    <property type="match status" value="1"/>
</dbReference>
<dbReference type="Pfam" id="PF08757">
    <property type="entry name" value="CotH"/>
    <property type="match status" value="1"/>
</dbReference>
<name>A0A250IJJ2_9BACT</name>
<dbReference type="AlphaFoldDB" id="A0A250IJJ2"/>
<evidence type="ECO:0000313" key="2">
    <source>
        <dbReference type="Proteomes" id="UP000217289"/>
    </source>
</evidence>
<organism evidence="1 2">
    <name type="scientific">Melittangium boletus DSM 14713</name>
    <dbReference type="NCBI Taxonomy" id="1294270"/>
    <lineage>
        <taxon>Bacteria</taxon>
        <taxon>Pseudomonadati</taxon>
        <taxon>Myxococcota</taxon>
        <taxon>Myxococcia</taxon>
        <taxon>Myxococcales</taxon>
        <taxon>Cystobacterineae</taxon>
        <taxon>Archangiaceae</taxon>
        <taxon>Melittangium</taxon>
    </lineage>
</organism>
<dbReference type="PROSITE" id="PS51257">
    <property type="entry name" value="PROKAR_LIPOPROTEIN"/>
    <property type="match status" value="1"/>
</dbReference>
<evidence type="ECO:0008006" key="3">
    <source>
        <dbReference type="Google" id="ProtNLM"/>
    </source>
</evidence>
<accession>A0A250IJJ2</accession>
<dbReference type="PANTHER" id="PTHR40050:SF1">
    <property type="entry name" value="INNER SPORE COAT PROTEIN H"/>
    <property type="match status" value="1"/>
</dbReference>
<gene>
    <name evidence="1" type="ORF">MEBOL_005397</name>
</gene>
<evidence type="ECO:0000313" key="1">
    <source>
        <dbReference type="EMBL" id="ATB31925.1"/>
    </source>
</evidence>
<sequence length="559" mass="63220">MVGVRRNWGWLGLATVLLWGGCSPEVGPDPEQASREGPDLTGSSAMEEAALPPLPTQFTYPPLQTTVGQYTVEIDPKLLALFDKNKDTPPQPATVITPDGQHRSAKIRLRGNSSRSWPKKSWRVELPKGTKFDGRRKINLISEWRDSTMMLEKLGYDMLAAMGVPAPKATYVRLVINGQFQGVYVDLERVDKPFLANRGFADTEGSIYRCGAKNCEMKMAFDATYQHDWEVESPDNGSRGPLNDFLDVVNHAPEPQFVQALSERFELERHLRELAVDALIDNATVEDSRSYLIHDAVTGRISYVPWDFNNTDAKYIPFGNRTDADYEHPLFNFSLFDGRVENEYLAREEKEPKRWKPIFSNLNTRIFLNPELRERELVLVERALDELLDPRVIHARIDAIHALIAPYMGNAPHTDVTRFLDGPRYMKKYVQERTRFLRGQVAAWRGWKPELVLQAVNAQQGWIELRNLGTKKVSTSGLVITTDLRNAKKRNVPSHTIQPGETLRLTQGQLGLKLAPQGEVGLFNGKSVVGVLDALYYGALPAGKLYAREPTAPMRWQVR</sequence>
<protein>
    <recommendedName>
        <fullName evidence="3">Inner spore coat protein H</fullName>
    </recommendedName>
</protein>
<reference evidence="1 2" key="1">
    <citation type="submission" date="2017-06" db="EMBL/GenBank/DDBJ databases">
        <authorList>
            <person name="Kim H.J."/>
            <person name="Triplett B.A."/>
        </authorList>
    </citation>
    <scope>NUCLEOTIDE SEQUENCE [LARGE SCALE GENOMIC DNA]</scope>
    <source>
        <strain evidence="1 2">DSM 14713</strain>
    </source>
</reference>
<keyword evidence="2" id="KW-1185">Reference proteome</keyword>